<reference evidence="4" key="1">
    <citation type="journal article" date="2015" name="Nature">
        <title>Complex archaea that bridge the gap between prokaryotes and eukaryotes.</title>
        <authorList>
            <person name="Spang A."/>
            <person name="Saw J.H."/>
            <person name="Jorgensen S.L."/>
            <person name="Zaremba-Niedzwiedzka K."/>
            <person name="Martijn J."/>
            <person name="Lind A.E."/>
            <person name="van Eijk R."/>
            <person name="Schleper C."/>
            <person name="Guy L."/>
            <person name="Ettema T.J."/>
        </authorList>
    </citation>
    <scope>NUCLEOTIDE SEQUENCE</scope>
</reference>
<dbReference type="InterPro" id="IPR039448">
    <property type="entry name" value="Beta_helix"/>
</dbReference>
<evidence type="ECO:0000259" key="2">
    <source>
        <dbReference type="Pfam" id="PF05048"/>
    </source>
</evidence>
<sequence length="897" mass="99916">MIRFAKKKGRLIVLGIILGFSFLFYLDFGIFRINYNRLLESDSKILLRTADYWNIAPFTINGNSGWSTFNSTYDWINGNGTWNEPYVIENITVDCGWSGSGIEIVGSDVYFIIRNSTVYYSGISYHGISLNSVNNGQIVNNTLLNNYRGIYLSNSDNNLILTNSLQNNSDFDIALYYSDFNNLTENEFIDNLNTWHDIELRGSNFNRVLGHNKNHTSPGVKLRISENSHNNTITENYFRVINVVGGSYSNNIFKNNITEEVYSSGAISNKIYQNTVIGQIFLSRSQGNSVKKNLITGRIKTNLCNDTRIENNIINGTNSGGISLSSTTKAVVSGNIINNSQTSGVNLGSSNNISVFNNTITNNVIGVNLLNSTNSRVFDNIIKFNTLGVSVYGLEPHISRENLIFNNLLIENENNADDDGINNGWDNGTIGNYWSDYLHKDIDDNGIGDIPHNISGTAGSQDNFPIWWDAPAISINSPIANTTFELNPSFDISITEGISNTTWYSIDNGITNITFNGLNGVIDNVLWNNKGDGPVTINFFINDSRGHTKLSNVTIIKFTHSPLITIIEPIMNQIFRFTAPEFNITINDLSPINTIWYTINSGITNYTFSGLTGFINQTSWEEEEDGSITIIFYANDSAGNLGFKEIIIEKDTIAPNITIYYPGPNHLCGIHSPNYAVGINESNFDSAWYSLNGGKNITYNPFTSNIKFFDSTEWNNIGNGTVFIIFYANDTAGNIGYKVINVRKDSIEPIINILSPLDNEKFGRDSPTFNISIIEDTSVSTWYTIENQSDFVWDGQTMNVGGAERYLFTGQVGKINQSAWDKVPYGNVSINFYAMDEAGNWVHEKLVIIKKSPPGPAISGYNIFLLMGVISVVSVILVRNHKNKSKNIDKNSGFNLK</sequence>
<dbReference type="SMART" id="SM00710">
    <property type="entry name" value="PbH1"/>
    <property type="match status" value="8"/>
</dbReference>
<keyword evidence="1" id="KW-0472">Membrane</keyword>
<feature type="transmembrane region" description="Helical" evidence="1">
    <location>
        <begin position="12"/>
        <end position="31"/>
    </location>
</feature>
<dbReference type="Gene3D" id="2.160.20.10">
    <property type="entry name" value="Single-stranded right-handed beta-helix, Pectin lyase-like"/>
    <property type="match status" value="2"/>
</dbReference>
<dbReference type="NCBIfam" id="TIGR03804">
    <property type="entry name" value="para_beta_helix"/>
    <property type="match status" value="1"/>
</dbReference>
<name>A0A0F9LGR3_9ZZZZ</name>
<evidence type="ECO:0008006" key="5">
    <source>
        <dbReference type="Google" id="ProtNLM"/>
    </source>
</evidence>
<evidence type="ECO:0000256" key="1">
    <source>
        <dbReference type="SAM" id="Phobius"/>
    </source>
</evidence>
<dbReference type="EMBL" id="LAZR01006175">
    <property type="protein sequence ID" value="KKM94139.1"/>
    <property type="molecule type" value="Genomic_DNA"/>
</dbReference>
<evidence type="ECO:0000313" key="4">
    <source>
        <dbReference type="EMBL" id="KKM94139.1"/>
    </source>
</evidence>
<keyword evidence="1" id="KW-1133">Transmembrane helix</keyword>
<dbReference type="InterPro" id="IPR011050">
    <property type="entry name" value="Pectin_lyase_fold/virulence"/>
</dbReference>
<dbReference type="SUPFAM" id="SSF51126">
    <property type="entry name" value="Pectin lyase-like"/>
    <property type="match status" value="2"/>
</dbReference>
<proteinExistence type="predicted"/>
<organism evidence="4">
    <name type="scientific">marine sediment metagenome</name>
    <dbReference type="NCBI Taxonomy" id="412755"/>
    <lineage>
        <taxon>unclassified sequences</taxon>
        <taxon>metagenomes</taxon>
        <taxon>ecological metagenomes</taxon>
    </lineage>
</organism>
<dbReference type="InterPro" id="IPR007742">
    <property type="entry name" value="NosD_dom"/>
</dbReference>
<feature type="domain" description="Periplasmic copper-binding protein NosD beta helix" evidence="2">
    <location>
        <begin position="279"/>
        <end position="437"/>
    </location>
</feature>
<dbReference type="InterPro" id="IPR006626">
    <property type="entry name" value="PbH1"/>
</dbReference>
<feature type="transmembrane region" description="Helical" evidence="1">
    <location>
        <begin position="858"/>
        <end position="878"/>
    </location>
</feature>
<gene>
    <name evidence="4" type="ORF">LCGC14_1201330</name>
</gene>
<dbReference type="InterPro" id="IPR012334">
    <property type="entry name" value="Pectin_lyas_fold"/>
</dbReference>
<evidence type="ECO:0000259" key="3">
    <source>
        <dbReference type="Pfam" id="PF13229"/>
    </source>
</evidence>
<feature type="domain" description="Right handed beta helix" evidence="3">
    <location>
        <begin position="79"/>
        <end position="256"/>
    </location>
</feature>
<dbReference type="AlphaFoldDB" id="A0A0F9LGR3"/>
<keyword evidence="1" id="KW-0812">Transmembrane</keyword>
<dbReference type="Pfam" id="PF05048">
    <property type="entry name" value="NosD"/>
    <property type="match status" value="1"/>
</dbReference>
<protein>
    <recommendedName>
        <fullName evidence="5">Periplasmic copper-binding protein NosD beta helix domain-containing protein</fullName>
    </recommendedName>
</protein>
<comment type="caution">
    <text evidence="4">The sequence shown here is derived from an EMBL/GenBank/DDBJ whole genome shotgun (WGS) entry which is preliminary data.</text>
</comment>
<dbReference type="InterPro" id="IPR022441">
    <property type="entry name" value="Para_beta_helix_rpt-2"/>
</dbReference>
<accession>A0A0F9LGR3</accession>
<dbReference type="Pfam" id="PF13229">
    <property type="entry name" value="Beta_helix"/>
    <property type="match status" value="1"/>
</dbReference>